<protein>
    <submittedName>
        <fullName evidence="3">Uncharacterized protein</fullName>
    </submittedName>
</protein>
<feature type="region of interest" description="Disordered" evidence="1">
    <location>
        <begin position="41"/>
        <end position="62"/>
    </location>
</feature>
<sequence>MLYFLFYVLQINTTNSFMSLHQSLEKKRKFDIPNLSDFEDPSFKENKNDGKKDEGKEYFPDSDSDFLEKQEELYDKVTTKDIIDSPVEEKLSKVEEIDLMTKKLNRLLGDDLIKSPFDRKLWQKLYEFLMEHLEDFMVDGCIGIEMHIKYFLCVYIVAFIPGEFVFAFPAFLPKLLPKKAFKIPIVRDILIEMNNFLRFVRWRSQKTLIIPFFIGKKNSLKKDLEIIRRIPDLIFDDPQYLFTSLFALKVNARGYEKFKKNEIKKEL</sequence>
<keyword evidence="2" id="KW-1133">Transmembrane helix</keyword>
<dbReference type="OrthoDB" id="2190145at2759"/>
<proteinExistence type="predicted"/>
<dbReference type="EMBL" id="KK365152">
    <property type="protein sequence ID" value="KCZ81034.1"/>
    <property type="molecule type" value="Genomic_DNA"/>
</dbReference>
<accession>A0A059F222</accession>
<reference evidence="4" key="1">
    <citation type="submission" date="2013-02" db="EMBL/GenBank/DDBJ databases">
        <authorList>
            <consortium name="The Broad Institute Genome Sequencing Platform"/>
            <person name="Cuomo C."/>
            <person name="Becnel J."/>
            <person name="Sanscrainte N."/>
            <person name="Walker B."/>
            <person name="Young S.K."/>
            <person name="Zeng Q."/>
            <person name="Gargeya S."/>
            <person name="Fitzgerald M."/>
            <person name="Haas B."/>
            <person name="Abouelleil A."/>
            <person name="Alvarado L."/>
            <person name="Arachchi H.M."/>
            <person name="Berlin A.M."/>
            <person name="Chapman S.B."/>
            <person name="Dewar J."/>
            <person name="Goldberg J."/>
            <person name="Griggs A."/>
            <person name="Gujja S."/>
            <person name="Hansen M."/>
            <person name="Howarth C."/>
            <person name="Imamovic A."/>
            <person name="Larimer J."/>
            <person name="McCowan C."/>
            <person name="Murphy C."/>
            <person name="Neiman D."/>
            <person name="Pearson M."/>
            <person name="Priest M."/>
            <person name="Roberts A."/>
            <person name="Saif S."/>
            <person name="Shea T."/>
            <person name="Sisk P."/>
            <person name="Sykes S."/>
            <person name="Wortman J."/>
            <person name="Nusbaum C."/>
            <person name="Birren B."/>
        </authorList>
    </citation>
    <scope>NUCLEOTIDE SEQUENCE [LARGE SCALE GENOMIC DNA]</scope>
    <source>
        <strain evidence="4">PRA339</strain>
    </source>
</reference>
<dbReference type="Proteomes" id="UP000030655">
    <property type="component" value="Unassembled WGS sequence"/>
</dbReference>
<evidence type="ECO:0000313" key="4">
    <source>
        <dbReference type="Proteomes" id="UP000030655"/>
    </source>
</evidence>
<feature type="transmembrane region" description="Helical" evidence="2">
    <location>
        <begin position="148"/>
        <end position="172"/>
    </location>
</feature>
<dbReference type="HOGENOM" id="CLU_081169_0_0_1"/>
<feature type="compositionally biased region" description="Basic and acidic residues" evidence="1">
    <location>
        <begin position="41"/>
        <end position="59"/>
    </location>
</feature>
<evidence type="ECO:0000313" key="3">
    <source>
        <dbReference type="EMBL" id="KCZ81034.1"/>
    </source>
</evidence>
<evidence type="ECO:0000256" key="2">
    <source>
        <dbReference type="SAM" id="Phobius"/>
    </source>
</evidence>
<dbReference type="VEuPathDB" id="MicrosporidiaDB:H312_01520"/>
<evidence type="ECO:0000256" key="1">
    <source>
        <dbReference type="SAM" id="MobiDB-lite"/>
    </source>
</evidence>
<reference evidence="3 4" key="2">
    <citation type="submission" date="2014-03" db="EMBL/GenBank/DDBJ databases">
        <title>The Genome Sequence of Anncaliia algerae insect isolate PRA339.</title>
        <authorList>
            <consortium name="The Broad Institute Genome Sequencing Platform"/>
            <consortium name="The Broad Institute Genome Sequencing Center for Infectious Disease"/>
            <person name="Cuomo C."/>
            <person name="Becnel J."/>
            <person name="Sanscrainte N."/>
            <person name="Walker B."/>
            <person name="Young S.K."/>
            <person name="Zeng Q."/>
            <person name="Gargeya S."/>
            <person name="Fitzgerald M."/>
            <person name="Haas B."/>
            <person name="Abouelleil A."/>
            <person name="Alvarado L."/>
            <person name="Arachchi H.M."/>
            <person name="Berlin A.M."/>
            <person name="Chapman S.B."/>
            <person name="Dewar J."/>
            <person name="Goldberg J."/>
            <person name="Griggs A."/>
            <person name="Gujja S."/>
            <person name="Hansen M."/>
            <person name="Howarth C."/>
            <person name="Imamovic A."/>
            <person name="Larimer J."/>
            <person name="McCowan C."/>
            <person name="Murphy C."/>
            <person name="Neiman D."/>
            <person name="Pearson M."/>
            <person name="Priest M."/>
            <person name="Roberts A."/>
            <person name="Saif S."/>
            <person name="Shea T."/>
            <person name="Sisk P."/>
            <person name="Sykes S."/>
            <person name="Wortman J."/>
            <person name="Nusbaum C."/>
            <person name="Birren B."/>
        </authorList>
    </citation>
    <scope>NUCLEOTIDE SEQUENCE [LARGE SCALE GENOMIC DNA]</scope>
    <source>
        <strain evidence="3 4">PRA339</strain>
    </source>
</reference>
<organism evidence="3 4">
    <name type="scientific">Anncaliia algerae PRA339</name>
    <dbReference type="NCBI Taxonomy" id="1288291"/>
    <lineage>
        <taxon>Eukaryota</taxon>
        <taxon>Fungi</taxon>
        <taxon>Fungi incertae sedis</taxon>
        <taxon>Microsporidia</taxon>
        <taxon>Tubulinosematoidea</taxon>
        <taxon>Tubulinosematidae</taxon>
        <taxon>Anncaliia</taxon>
    </lineage>
</organism>
<keyword evidence="2" id="KW-0812">Transmembrane</keyword>
<keyword evidence="2" id="KW-0472">Membrane</keyword>
<gene>
    <name evidence="3" type="ORF">H312_01520</name>
</gene>
<keyword evidence="4" id="KW-1185">Reference proteome</keyword>
<dbReference type="AlphaFoldDB" id="A0A059F222"/>
<name>A0A059F222_9MICR</name>